<dbReference type="EMBL" id="JBGEWD010000006">
    <property type="protein sequence ID" value="MEY8000102.1"/>
    <property type="molecule type" value="Genomic_DNA"/>
</dbReference>
<dbReference type="Proteomes" id="UP001564657">
    <property type="component" value="Unassembled WGS sequence"/>
</dbReference>
<evidence type="ECO:0000313" key="2">
    <source>
        <dbReference type="Proteomes" id="UP001564657"/>
    </source>
</evidence>
<protein>
    <submittedName>
        <fullName evidence="1">Uncharacterized protein</fullName>
    </submittedName>
</protein>
<gene>
    <name evidence="1" type="ORF">AB8U03_07805</name>
</gene>
<organism evidence="1 2">
    <name type="scientific">Clostridium moutaii</name>
    <dbReference type="NCBI Taxonomy" id="3240932"/>
    <lineage>
        <taxon>Bacteria</taxon>
        <taxon>Bacillati</taxon>
        <taxon>Bacillota</taxon>
        <taxon>Clostridia</taxon>
        <taxon>Eubacteriales</taxon>
        <taxon>Clostridiaceae</taxon>
        <taxon>Clostridium</taxon>
    </lineage>
</organism>
<accession>A0ABV4BPW5</accession>
<comment type="caution">
    <text evidence="1">The sequence shown here is derived from an EMBL/GenBank/DDBJ whole genome shotgun (WGS) entry which is preliminary data.</text>
</comment>
<sequence length="58" mass="6902">MMEGIDFKKAKCIVEYGTGTGIFTEKLLENRDDNTVIILLEYNEEFYNLLKYRFINLM</sequence>
<dbReference type="InterPro" id="IPR029063">
    <property type="entry name" value="SAM-dependent_MTases_sf"/>
</dbReference>
<keyword evidence="2" id="KW-1185">Reference proteome</keyword>
<dbReference type="SUPFAM" id="SSF53335">
    <property type="entry name" value="S-adenosyl-L-methionine-dependent methyltransferases"/>
    <property type="match status" value="1"/>
</dbReference>
<proteinExistence type="predicted"/>
<dbReference type="RefSeq" id="WP_369703992.1">
    <property type="nucleotide sequence ID" value="NZ_JBGEWD010000006.1"/>
</dbReference>
<reference evidence="1 2" key="1">
    <citation type="submission" date="2024-08" db="EMBL/GenBank/DDBJ databases">
        <title>Clostridium lapicellarii sp. nov., and Clostridium renhuaiense sp. nov., two species isolated from the mud in a fermentation cellar used for producing sauce-flavour Chinese liquors.</title>
        <authorList>
            <person name="Yang F."/>
            <person name="Wang H."/>
            <person name="Chen L.Q."/>
            <person name="Zhou N."/>
            <person name="Lu J.J."/>
            <person name="Pu X.X."/>
            <person name="Wan B."/>
            <person name="Wang L."/>
            <person name="Liu S.J."/>
        </authorList>
    </citation>
    <scope>NUCLEOTIDE SEQUENCE [LARGE SCALE GENOMIC DNA]</scope>
    <source>
        <strain evidence="1 2">MT-5</strain>
    </source>
</reference>
<dbReference type="Gene3D" id="3.40.50.150">
    <property type="entry name" value="Vaccinia Virus protein VP39"/>
    <property type="match status" value="1"/>
</dbReference>
<evidence type="ECO:0000313" key="1">
    <source>
        <dbReference type="EMBL" id="MEY8000102.1"/>
    </source>
</evidence>
<name>A0ABV4BPW5_9CLOT</name>